<feature type="region of interest" description="Disordered" evidence="1">
    <location>
        <begin position="143"/>
        <end position="188"/>
    </location>
</feature>
<reference evidence="2 3" key="1">
    <citation type="submission" date="2019-09" db="EMBL/GenBank/DDBJ databases">
        <authorList>
            <person name="Depoorter E."/>
        </authorList>
    </citation>
    <scope>NUCLEOTIDE SEQUENCE [LARGE SCALE GENOMIC DNA]</scope>
    <source>
        <strain evidence="2">LMG 6863</strain>
    </source>
</reference>
<proteinExistence type="predicted"/>
<evidence type="ECO:0000313" key="2">
    <source>
        <dbReference type="EMBL" id="VWB31175.1"/>
    </source>
</evidence>
<feature type="region of interest" description="Disordered" evidence="1">
    <location>
        <begin position="476"/>
        <end position="502"/>
    </location>
</feature>
<feature type="compositionally biased region" description="Basic residues" evidence="1">
    <location>
        <begin position="487"/>
        <end position="496"/>
    </location>
</feature>
<feature type="compositionally biased region" description="Pro residues" evidence="1">
    <location>
        <begin position="143"/>
        <end position="153"/>
    </location>
</feature>
<dbReference type="AlphaFoldDB" id="A0A6P2IN60"/>
<dbReference type="EMBL" id="CABVPY010000006">
    <property type="protein sequence ID" value="VWB31175.1"/>
    <property type="molecule type" value="Genomic_DNA"/>
</dbReference>
<gene>
    <name evidence="2" type="ORF">BLA6863_01336</name>
</gene>
<evidence type="ECO:0000313" key="3">
    <source>
        <dbReference type="Proteomes" id="UP000494170"/>
    </source>
</evidence>
<name>A0A6P2IN60_BURL3</name>
<dbReference type="InterPro" id="IPR018247">
    <property type="entry name" value="EF_Hand_1_Ca_BS"/>
</dbReference>
<feature type="region of interest" description="Disordered" evidence="1">
    <location>
        <begin position="1"/>
        <end position="49"/>
    </location>
</feature>
<dbReference type="Proteomes" id="UP000494170">
    <property type="component" value="Unassembled WGS sequence"/>
</dbReference>
<organism evidence="2 3">
    <name type="scientific">Burkholderia lata (strain ATCC 17760 / DSM 23089 / LMG 22485 / NCIMB 9086 / R18194 / 383)</name>
    <dbReference type="NCBI Taxonomy" id="482957"/>
    <lineage>
        <taxon>Bacteria</taxon>
        <taxon>Pseudomonadati</taxon>
        <taxon>Pseudomonadota</taxon>
        <taxon>Betaproteobacteria</taxon>
        <taxon>Burkholderiales</taxon>
        <taxon>Burkholderiaceae</taxon>
        <taxon>Burkholderia</taxon>
        <taxon>Burkholderia cepacia complex</taxon>
    </lineage>
</organism>
<dbReference type="PROSITE" id="PS00018">
    <property type="entry name" value="EF_HAND_1"/>
    <property type="match status" value="1"/>
</dbReference>
<sequence>MTKKRAPHHPPKKPSLAAKPPEPPQSAQPADKPFAWSYPFPPASKDDPTDPMTYMKALATAEDGFYPLGASGYWHGGIHFGEKTAAALKQGDGVCAIATGEVVAYRLDSTYPELTYNEPKQHERYALYSTGFVLVRHTLTLPPVPQKPGPTPAPSKAVPASAPAGASGANATPRAPATTPAPSSPPPDETLTFFSLYMHTLDWATYQAALKQAKAAGANSKATKLQPFSYWQTERIYRALKPNQQELPKPKSTSHPDDALECDMNSLLPGPIQGARVRAMPDKKSKIYGLLPDGSEVILNESDNGGHAGWAKISEVRSGTPVGPVVGRAPDANVSWGYVFMSDLALVSQSGPLDQVVVLTKPHRVKAGEVIAHIGQYQRYREAKPVKPLPTRPLLHLEVFAGPDLPAFINKSQARAKQLPDLDKPLLEILAGAKLVTKVLPPNHTLEKAGLKLVPVSDPKSRWVKVQPKTVTMPVAQPASAAADKGKSKHAPMKKPRAIETPAGDPFWVDGSLANKMTIGPVQGWKDFPLHMSQADGPGTDFRDVFRVADLDRYDIQSVAREDKDASGKQKRWWNITVGTKDGGTSQGWVREEDHPKVSLCSPWDWPGFELVDNSSVTPTEMFKRQLFVAGLAVGADQERFKTSADTLAASELIQKLEKAIDANHDGSVTAAELANAQNVQWSAEAISHMVVKSESEWGGNMAQWEALTPYMKAMSWKWQNEMERIKKLQWWEDIQCADTKILPKEPKPWHLHPIGLIGNFICESSDCVPLTEAQEIALFISAAFENSVPKFDGCAGNFDGMGMSFGLIQWNFGKNTLGPVLKKMHDADPQAFESAFAPGTDYQTIWGAISDGNFVVQSSWAVTQQNSNHTNWMKTFQAIGTNEKFQKIQIQEAAKYHNDILRCLRFLRGLRPDLMEVVQLVTYCALYDLCVQQGDLSKASNQIRERVVAENPATQIDLLKIAVQERAKTAIPKWVFDSTSRRMGIIQQKVYPHPPVKGEKDKPRENVNFKLLSGRAERNVCGL</sequence>
<feature type="compositionally biased region" description="Basic residues" evidence="1">
    <location>
        <begin position="1"/>
        <end position="12"/>
    </location>
</feature>
<feature type="compositionally biased region" description="Low complexity" evidence="1">
    <location>
        <begin position="154"/>
        <end position="181"/>
    </location>
</feature>
<accession>A0A6P2IN60</accession>
<evidence type="ECO:0000256" key="1">
    <source>
        <dbReference type="SAM" id="MobiDB-lite"/>
    </source>
</evidence>
<protein>
    <submittedName>
        <fullName evidence="2">Calcium-binding protein</fullName>
    </submittedName>
</protein>